<gene>
    <name evidence="7" type="primary">ALG13</name>
    <name evidence="9" type="ORF">EJ08DRAFT_593595</name>
</gene>
<protein>
    <recommendedName>
        <fullName evidence="3 7">UDP-N-acetylglucosamine transferase subunit ALG13</fullName>
        <ecNumber evidence="2 7">2.4.1.141</ecNumber>
    </recommendedName>
    <alternativeName>
        <fullName evidence="5 7">Asparagine-linked glycosylation protein 13</fullName>
    </alternativeName>
</protein>
<comment type="function">
    <text evidence="4 7">Involved in protein N-glycosylation. Essential for the second step of the dolichol-linked oligosaccharide pathway.</text>
</comment>
<sequence>MPSKAIFITVGATASFDALIQAVLQSTFLHTLARMGYSELFIQYGQGGKELFNRLLEEAQEHGPYGIAVEAFEFTQNMMQSMRVAKAERGREEGVVLCHAGTGSVLDAIRIGVPVIVVPNPTLLDNHQVEFAEVMADMGYVVHGHLNNLEQALQDSEALRKKNKEWPPVNSGIHRKAKGLEGVIDEEMGYLD</sequence>
<evidence type="ECO:0000313" key="9">
    <source>
        <dbReference type="EMBL" id="KAF2426472.1"/>
    </source>
</evidence>
<evidence type="ECO:0000256" key="6">
    <source>
        <dbReference type="ARBA" id="ARBA00048184"/>
    </source>
</evidence>
<comment type="subunit">
    <text evidence="1 7">Heterodimer with ALG14 to form a functional enzyme.</text>
</comment>
<comment type="subcellular location">
    <subcellularLocation>
        <location evidence="7">Endoplasmic reticulum</location>
    </subcellularLocation>
</comment>
<keyword evidence="7" id="KW-0256">Endoplasmic reticulum</keyword>
<evidence type="ECO:0000256" key="5">
    <source>
        <dbReference type="ARBA" id="ARBA00032061"/>
    </source>
</evidence>
<organism evidence="9 10">
    <name type="scientific">Tothia fuscella</name>
    <dbReference type="NCBI Taxonomy" id="1048955"/>
    <lineage>
        <taxon>Eukaryota</taxon>
        <taxon>Fungi</taxon>
        <taxon>Dikarya</taxon>
        <taxon>Ascomycota</taxon>
        <taxon>Pezizomycotina</taxon>
        <taxon>Dothideomycetes</taxon>
        <taxon>Pleosporomycetidae</taxon>
        <taxon>Venturiales</taxon>
        <taxon>Cylindrosympodiaceae</taxon>
        <taxon>Tothia</taxon>
    </lineage>
</organism>
<comment type="similarity">
    <text evidence="7">Belongs to the glycosyltransferase 28 family.</text>
</comment>
<comment type="catalytic activity">
    <reaction evidence="6">
        <text>an N-acetyl-alpha-D-glucosaminyl-diphospho-di-trans,poly-cis-dolichol + UDP-N-acetyl-alpha-D-glucosamine = an N,N'-diacetylchitobiosyl-diphospho-di-trans,poly-cis-dolichol + UDP + H(+)</text>
        <dbReference type="Rhea" id="RHEA:23380"/>
        <dbReference type="Rhea" id="RHEA-COMP:19507"/>
        <dbReference type="Rhea" id="RHEA-COMP:19510"/>
        <dbReference type="ChEBI" id="CHEBI:15378"/>
        <dbReference type="ChEBI" id="CHEBI:57269"/>
        <dbReference type="ChEBI" id="CHEBI:57705"/>
        <dbReference type="ChEBI" id="CHEBI:58223"/>
        <dbReference type="ChEBI" id="CHEBI:58427"/>
        <dbReference type="EC" id="2.4.1.141"/>
    </reaction>
</comment>
<dbReference type="InterPro" id="IPR007235">
    <property type="entry name" value="Glyco_trans_28_C"/>
</dbReference>
<evidence type="ECO:0000256" key="7">
    <source>
        <dbReference type="RuleBase" id="RU362128"/>
    </source>
</evidence>
<keyword evidence="7" id="KW-0328">Glycosyltransferase</keyword>
<dbReference type="GO" id="GO:0004577">
    <property type="term" value="F:N-acetylglucosaminyldiphosphodolichol N-acetylglucosaminyltransferase activity"/>
    <property type="evidence" value="ECO:0007669"/>
    <property type="project" value="UniProtKB-EC"/>
</dbReference>
<keyword evidence="7" id="KW-0808">Transferase</keyword>
<dbReference type="AlphaFoldDB" id="A0A9P4TV10"/>
<accession>A0A9P4TV10</accession>
<feature type="domain" description="Glycosyl transferase family 28 C-terminal" evidence="8">
    <location>
        <begin position="6"/>
        <end position="165"/>
    </location>
</feature>
<dbReference type="PANTHER" id="PTHR47043:SF1">
    <property type="entry name" value="UDP-N-ACETYLGLUCOSAMINE TRANSFERASE SUBUNIT ALG13"/>
    <property type="match status" value="1"/>
</dbReference>
<evidence type="ECO:0000256" key="2">
    <source>
        <dbReference type="ARBA" id="ARBA00012614"/>
    </source>
</evidence>
<dbReference type="InterPro" id="IPR052474">
    <property type="entry name" value="UDP-GlcNAc_transferase"/>
</dbReference>
<evidence type="ECO:0000313" key="10">
    <source>
        <dbReference type="Proteomes" id="UP000800235"/>
    </source>
</evidence>
<dbReference type="EMBL" id="MU007064">
    <property type="protein sequence ID" value="KAF2426472.1"/>
    <property type="molecule type" value="Genomic_DNA"/>
</dbReference>
<dbReference type="GO" id="GO:0043541">
    <property type="term" value="C:UDP-N-acetylglucosamine transferase complex"/>
    <property type="evidence" value="ECO:0007669"/>
    <property type="project" value="TreeGrafter"/>
</dbReference>
<evidence type="ECO:0000256" key="4">
    <source>
        <dbReference type="ARBA" id="ARBA00024804"/>
    </source>
</evidence>
<dbReference type="PANTHER" id="PTHR47043">
    <property type="entry name" value="UDP-N-ACETYLGLUCOSAMINE TRANSFERASE SUBUNIT ALG13"/>
    <property type="match status" value="1"/>
</dbReference>
<reference evidence="9" key="1">
    <citation type="journal article" date="2020" name="Stud. Mycol.">
        <title>101 Dothideomycetes genomes: a test case for predicting lifestyles and emergence of pathogens.</title>
        <authorList>
            <person name="Haridas S."/>
            <person name="Albert R."/>
            <person name="Binder M."/>
            <person name="Bloem J."/>
            <person name="Labutti K."/>
            <person name="Salamov A."/>
            <person name="Andreopoulos B."/>
            <person name="Baker S."/>
            <person name="Barry K."/>
            <person name="Bills G."/>
            <person name="Bluhm B."/>
            <person name="Cannon C."/>
            <person name="Castanera R."/>
            <person name="Culley D."/>
            <person name="Daum C."/>
            <person name="Ezra D."/>
            <person name="Gonzalez J."/>
            <person name="Henrissat B."/>
            <person name="Kuo A."/>
            <person name="Liang C."/>
            <person name="Lipzen A."/>
            <person name="Lutzoni F."/>
            <person name="Magnuson J."/>
            <person name="Mondo S."/>
            <person name="Nolan M."/>
            <person name="Ohm R."/>
            <person name="Pangilinan J."/>
            <person name="Park H.-J."/>
            <person name="Ramirez L."/>
            <person name="Alfaro M."/>
            <person name="Sun H."/>
            <person name="Tritt A."/>
            <person name="Yoshinaga Y."/>
            <person name="Zwiers L.-H."/>
            <person name="Turgeon B."/>
            <person name="Goodwin S."/>
            <person name="Spatafora J."/>
            <person name="Crous P."/>
            <person name="Grigoriev I."/>
        </authorList>
    </citation>
    <scope>NUCLEOTIDE SEQUENCE</scope>
    <source>
        <strain evidence="9">CBS 130266</strain>
    </source>
</reference>
<dbReference type="GO" id="GO:0006488">
    <property type="term" value="P:dolichol-linked oligosaccharide biosynthetic process"/>
    <property type="evidence" value="ECO:0007669"/>
    <property type="project" value="TreeGrafter"/>
</dbReference>
<dbReference type="SUPFAM" id="SSF53756">
    <property type="entry name" value="UDP-Glycosyltransferase/glycogen phosphorylase"/>
    <property type="match status" value="1"/>
</dbReference>
<dbReference type="Pfam" id="PF04101">
    <property type="entry name" value="Glyco_tran_28_C"/>
    <property type="match status" value="1"/>
</dbReference>
<evidence type="ECO:0000256" key="3">
    <source>
        <dbReference type="ARBA" id="ARBA00017468"/>
    </source>
</evidence>
<evidence type="ECO:0000256" key="1">
    <source>
        <dbReference type="ARBA" id="ARBA00011198"/>
    </source>
</evidence>
<dbReference type="OrthoDB" id="20273at2759"/>
<dbReference type="Gene3D" id="3.40.50.2000">
    <property type="entry name" value="Glycogen Phosphorylase B"/>
    <property type="match status" value="1"/>
</dbReference>
<evidence type="ECO:0000259" key="8">
    <source>
        <dbReference type="Pfam" id="PF04101"/>
    </source>
</evidence>
<comment type="caution">
    <text evidence="9">The sequence shown here is derived from an EMBL/GenBank/DDBJ whole genome shotgun (WGS) entry which is preliminary data.</text>
</comment>
<dbReference type="EC" id="2.4.1.141" evidence="2 7"/>
<proteinExistence type="inferred from homology"/>
<keyword evidence="10" id="KW-1185">Reference proteome</keyword>
<name>A0A9P4TV10_9PEZI</name>
<dbReference type="Proteomes" id="UP000800235">
    <property type="component" value="Unassembled WGS sequence"/>
</dbReference>